<dbReference type="Proteomes" id="UP000245711">
    <property type="component" value="Chromosome"/>
</dbReference>
<evidence type="ECO:0000313" key="2">
    <source>
        <dbReference type="EMBL" id="AWK75752.1"/>
    </source>
</evidence>
<reference evidence="2 3" key="1">
    <citation type="submission" date="2017-05" db="EMBL/GenBank/DDBJ databases">
        <title>Isolation of Rhodococcus sp. S2-17 biodegrading of BP-3.</title>
        <authorList>
            <person name="Lee Y."/>
            <person name="Kim K.H."/>
            <person name="Chun B.H."/>
            <person name="Jung H.S."/>
            <person name="Jeon C.O."/>
        </authorList>
    </citation>
    <scope>NUCLEOTIDE SEQUENCE [LARGE SCALE GENOMIC DNA]</scope>
    <source>
        <strain evidence="2 3">S2-17</strain>
    </source>
</reference>
<dbReference type="Pfam" id="PF00378">
    <property type="entry name" value="ECH_1"/>
    <property type="match status" value="1"/>
</dbReference>
<gene>
    <name evidence="2" type="ORF">CBI38_22490</name>
</gene>
<dbReference type="PANTHER" id="PTHR43459">
    <property type="entry name" value="ENOYL-COA HYDRATASE"/>
    <property type="match status" value="1"/>
</dbReference>
<dbReference type="OrthoDB" id="4699757at2"/>
<dbReference type="Gene3D" id="1.10.12.10">
    <property type="entry name" value="Lyase 2-enoyl-coa Hydratase, Chain A, domain 2"/>
    <property type="match status" value="1"/>
</dbReference>
<dbReference type="SUPFAM" id="SSF52096">
    <property type="entry name" value="ClpP/crotonase"/>
    <property type="match status" value="1"/>
</dbReference>
<dbReference type="Gene3D" id="3.90.226.10">
    <property type="entry name" value="2-enoyl-CoA Hydratase, Chain A, domain 1"/>
    <property type="match status" value="1"/>
</dbReference>
<comment type="similarity">
    <text evidence="1">Belongs to the enoyl-CoA hydratase/isomerase family.</text>
</comment>
<dbReference type="InterPro" id="IPR014748">
    <property type="entry name" value="Enoyl-CoA_hydra_C"/>
</dbReference>
<dbReference type="InterPro" id="IPR029045">
    <property type="entry name" value="ClpP/crotonase-like_dom_sf"/>
</dbReference>
<evidence type="ECO:0000256" key="1">
    <source>
        <dbReference type="ARBA" id="ARBA00005254"/>
    </source>
</evidence>
<accession>A0A2S2C4J9</accession>
<protein>
    <submittedName>
        <fullName evidence="2">Enoyl-CoA hydratase</fullName>
    </submittedName>
</protein>
<dbReference type="EMBL" id="CP021354">
    <property type="protein sequence ID" value="AWK75752.1"/>
    <property type="molecule type" value="Genomic_DNA"/>
</dbReference>
<dbReference type="InterPro" id="IPR001753">
    <property type="entry name" value="Enoyl-CoA_hydra/iso"/>
</dbReference>
<organism evidence="2 3">
    <name type="scientific">Rhodococcus oxybenzonivorans</name>
    <dbReference type="NCBI Taxonomy" id="1990687"/>
    <lineage>
        <taxon>Bacteria</taxon>
        <taxon>Bacillati</taxon>
        <taxon>Actinomycetota</taxon>
        <taxon>Actinomycetes</taxon>
        <taxon>Mycobacteriales</taxon>
        <taxon>Nocardiaceae</taxon>
        <taxon>Rhodococcus</taxon>
    </lineage>
</organism>
<dbReference type="PANTHER" id="PTHR43459:SF3">
    <property type="entry name" value="ENOYL-COA HYDRATASE ECHA15 (ENOYL HYDRASE) (UNSATURATED ACYL-COA HYDRATASE) (CROTONASE)-RELATED"/>
    <property type="match status" value="1"/>
</dbReference>
<evidence type="ECO:0000313" key="3">
    <source>
        <dbReference type="Proteomes" id="UP000245711"/>
    </source>
</evidence>
<keyword evidence="3" id="KW-1185">Reference proteome</keyword>
<dbReference type="GO" id="GO:0003824">
    <property type="term" value="F:catalytic activity"/>
    <property type="evidence" value="ECO:0007669"/>
    <property type="project" value="UniProtKB-ARBA"/>
</dbReference>
<dbReference type="KEGG" id="roz:CBI38_22490"/>
<dbReference type="CDD" id="cd06558">
    <property type="entry name" value="crotonase-like"/>
    <property type="match status" value="1"/>
</dbReference>
<proteinExistence type="inferred from homology"/>
<name>A0A2S2C4J9_9NOCA</name>
<dbReference type="PROSITE" id="PS50890">
    <property type="entry name" value="PUA"/>
    <property type="match status" value="1"/>
</dbReference>
<sequence length="245" mass="25783">MLARPDLLNRVDDELRDALIDALRSVANDGSTRCVVLGAEGKVFSAGGDMAMMKAKHGDVVAIHRGTDAGRRLIDTLFDTPVPVVAAVHGHAIGLGSTLVLACDAVVAARGVRIVDSHVAIGLVAGDGGVVMWPSAMGMVKAKRHLLTGDPLLAEDAAALGVVSDLVETADEVLPAARALADRIAALPPLAVQGTKRSLNHVMRLRAHEVLELSFAYEAETMSSQDLLEGIDAFMEKRTPKFTGR</sequence>
<dbReference type="AlphaFoldDB" id="A0A2S2C4J9"/>